<evidence type="ECO:0000256" key="2">
    <source>
        <dbReference type="ARBA" id="ARBA00005528"/>
    </source>
</evidence>
<evidence type="ECO:0000256" key="3">
    <source>
        <dbReference type="ARBA" id="ARBA00012328"/>
    </source>
</evidence>
<dbReference type="InterPro" id="IPR006700">
    <property type="entry name" value="RsmE"/>
</dbReference>
<evidence type="ECO:0000256" key="11">
    <source>
        <dbReference type="ARBA" id="ARBA00047944"/>
    </source>
</evidence>
<evidence type="ECO:0000313" key="15">
    <source>
        <dbReference type="EMBL" id="KRL81327.1"/>
    </source>
</evidence>
<dbReference type="GO" id="GO:0070475">
    <property type="term" value="P:rRNA base methylation"/>
    <property type="evidence" value="ECO:0007669"/>
    <property type="project" value="TreeGrafter"/>
</dbReference>
<dbReference type="PATRIC" id="fig|1423740.3.peg.1866"/>
<dbReference type="SUPFAM" id="SSF75217">
    <property type="entry name" value="alpha/beta knot"/>
    <property type="match status" value="1"/>
</dbReference>
<comment type="catalytic activity">
    <reaction evidence="11 12">
        <text>uridine(1498) in 16S rRNA + S-adenosyl-L-methionine = N(3)-methyluridine(1498) in 16S rRNA + S-adenosyl-L-homocysteine + H(+)</text>
        <dbReference type="Rhea" id="RHEA:42920"/>
        <dbReference type="Rhea" id="RHEA-COMP:10283"/>
        <dbReference type="Rhea" id="RHEA-COMP:10284"/>
        <dbReference type="ChEBI" id="CHEBI:15378"/>
        <dbReference type="ChEBI" id="CHEBI:57856"/>
        <dbReference type="ChEBI" id="CHEBI:59789"/>
        <dbReference type="ChEBI" id="CHEBI:65315"/>
        <dbReference type="ChEBI" id="CHEBI:74502"/>
        <dbReference type="EC" id="2.1.1.193"/>
    </reaction>
</comment>
<gene>
    <name evidence="15" type="ORF">FC36_GL001730</name>
</gene>
<dbReference type="OrthoDB" id="9815641at2"/>
<dbReference type="InterPro" id="IPR046886">
    <property type="entry name" value="RsmE_MTase_dom"/>
</dbReference>
<evidence type="ECO:0000256" key="7">
    <source>
        <dbReference type="ARBA" id="ARBA00022603"/>
    </source>
</evidence>
<evidence type="ECO:0000256" key="4">
    <source>
        <dbReference type="ARBA" id="ARBA00013673"/>
    </source>
</evidence>
<keyword evidence="8 12" id="KW-0808">Transferase</keyword>
<comment type="caution">
    <text evidence="15">The sequence shown here is derived from an EMBL/GenBank/DDBJ whole genome shotgun (WGS) entry which is preliminary data.</text>
</comment>
<feature type="domain" description="Ribosomal RNA small subunit methyltransferase E methyltransferase" evidence="13">
    <location>
        <begin position="72"/>
        <end position="239"/>
    </location>
</feature>
<dbReference type="InterPro" id="IPR046887">
    <property type="entry name" value="RsmE_PUA-like"/>
</dbReference>
<dbReference type="PIRSF" id="PIRSF015601">
    <property type="entry name" value="MTase_slr0722"/>
    <property type="match status" value="1"/>
</dbReference>
<dbReference type="PANTHER" id="PTHR30027">
    <property type="entry name" value="RIBOSOMAL RNA SMALL SUBUNIT METHYLTRANSFERASE E"/>
    <property type="match status" value="1"/>
</dbReference>
<dbReference type="RefSeq" id="WP_056986735.1">
    <property type="nucleotide sequence ID" value="NZ_AZFH01000037.1"/>
</dbReference>
<evidence type="ECO:0000256" key="6">
    <source>
        <dbReference type="ARBA" id="ARBA00022552"/>
    </source>
</evidence>
<dbReference type="Pfam" id="PF04452">
    <property type="entry name" value="Methyltrans_RNA"/>
    <property type="match status" value="1"/>
</dbReference>
<dbReference type="AlphaFoldDB" id="A0A0R1TJ13"/>
<evidence type="ECO:0000256" key="12">
    <source>
        <dbReference type="PIRNR" id="PIRNR015601"/>
    </source>
</evidence>
<dbReference type="InterPro" id="IPR029028">
    <property type="entry name" value="Alpha/beta_knot_MTases"/>
</dbReference>
<dbReference type="NCBIfam" id="TIGR00046">
    <property type="entry name" value="RsmE family RNA methyltransferase"/>
    <property type="match status" value="1"/>
</dbReference>
<comment type="subcellular location">
    <subcellularLocation>
        <location evidence="1 12">Cytoplasm</location>
    </subcellularLocation>
</comment>
<accession>A0A0R1TJ13</accession>
<dbReference type="EC" id="2.1.1.193" evidence="3 12"/>
<evidence type="ECO:0000256" key="1">
    <source>
        <dbReference type="ARBA" id="ARBA00004496"/>
    </source>
</evidence>
<dbReference type="Proteomes" id="UP000051048">
    <property type="component" value="Unassembled WGS sequence"/>
</dbReference>
<name>A0A0R1TJ13_9LACO</name>
<evidence type="ECO:0000256" key="9">
    <source>
        <dbReference type="ARBA" id="ARBA00022691"/>
    </source>
</evidence>
<proteinExistence type="inferred from homology"/>
<evidence type="ECO:0000256" key="10">
    <source>
        <dbReference type="ARBA" id="ARBA00025699"/>
    </source>
</evidence>
<dbReference type="PANTHER" id="PTHR30027:SF3">
    <property type="entry name" value="16S RRNA (URACIL(1498)-N(3))-METHYLTRANSFERASE"/>
    <property type="match status" value="1"/>
</dbReference>
<keyword evidence="9 12" id="KW-0949">S-adenosyl-L-methionine</keyword>
<sequence length="250" mass="28052">MQRYFLEKNLQGPNLILPQEIFHHAITVMRMRVGAKFEVVTPDEFVNIMEVTEIKGKVAKAKLVSKSRQTVEMPKQAVIVCGLSKGDKAEWIVQKGTEMGAAKFIFFQGDYSVAKWDQKKQKRKLERLYKIAQGAAEQSHRTQVPDVEFIAKVADLELPATALGLVAYEEEAKQGEKTMLMQTFENLKNKDALWAVFGPEGGLAPKEVETLLDKGFVKAGLGPRIMRAETAPLYFLASMSFYLELAHDLG</sequence>
<evidence type="ECO:0000256" key="5">
    <source>
        <dbReference type="ARBA" id="ARBA00022490"/>
    </source>
</evidence>
<keyword evidence="5 12" id="KW-0963">Cytoplasm</keyword>
<keyword evidence="7 12" id="KW-0489">Methyltransferase</keyword>
<dbReference type="STRING" id="1423740.FC36_GL001730"/>
<evidence type="ECO:0000259" key="13">
    <source>
        <dbReference type="Pfam" id="PF04452"/>
    </source>
</evidence>
<dbReference type="CDD" id="cd18084">
    <property type="entry name" value="RsmE-like"/>
    <property type="match status" value="1"/>
</dbReference>
<protein>
    <recommendedName>
        <fullName evidence="4 12">Ribosomal RNA small subunit methyltransferase E</fullName>
        <ecNumber evidence="3 12">2.1.1.193</ecNumber>
    </recommendedName>
</protein>
<feature type="domain" description="Ribosomal RNA small subunit methyltransferase E PUA-like" evidence="14">
    <location>
        <begin position="17"/>
        <end position="57"/>
    </location>
</feature>
<dbReference type="GO" id="GO:0005737">
    <property type="term" value="C:cytoplasm"/>
    <property type="evidence" value="ECO:0007669"/>
    <property type="project" value="UniProtKB-SubCell"/>
</dbReference>
<evidence type="ECO:0000256" key="8">
    <source>
        <dbReference type="ARBA" id="ARBA00022679"/>
    </source>
</evidence>
<dbReference type="Pfam" id="PF20260">
    <property type="entry name" value="PUA_4"/>
    <property type="match status" value="1"/>
</dbReference>
<reference evidence="15 16" key="1">
    <citation type="journal article" date="2015" name="Genome Announc.">
        <title>Expanding the biotechnology potential of lactobacilli through comparative genomics of 213 strains and associated genera.</title>
        <authorList>
            <person name="Sun Z."/>
            <person name="Harris H.M."/>
            <person name="McCann A."/>
            <person name="Guo C."/>
            <person name="Argimon S."/>
            <person name="Zhang W."/>
            <person name="Yang X."/>
            <person name="Jeffery I.B."/>
            <person name="Cooney J.C."/>
            <person name="Kagawa T.F."/>
            <person name="Liu W."/>
            <person name="Song Y."/>
            <person name="Salvetti E."/>
            <person name="Wrobel A."/>
            <person name="Rasinkangas P."/>
            <person name="Parkhill J."/>
            <person name="Rea M.C."/>
            <person name="O'Sullivan O."/>
            <person name="Ritari J."/>
            <person name="Douillard F.P."/>
            <person name="Paul Ross R."/>
            <person name="Yang R."/>
            <person name="Briner A.E."/>
            <person name="Felis G.E."/>
            <person name="de Vos W.M."/>
            <person name="Barrangou R."/>
            <person name="Klaenhammer T.R."/>
            <person name="Caufield P.W."/>
            <person name="Cui Y."/>
            <person name="Zhang H."/>
            <person name="O'Toole P.W."/>
        </authorList>
    </citation>
    <scope>NUCLEOTIDE SEQUENCE [LARGE SCALE GENOMIC DNA]</scope>
    <source>
        <strain evidence="15 16">DSM 15833</strain>
    </source>
</reference>
<dbReference type="NCBIfam" id="NF008691">
    <property type="entry name" value="PRK11713.1-4"/>
    <property type="match status" value="1"/>
</dbReference>
<comment type="similarity">
    <text evidence="2 12">Belongs to the RNA methyltransferase RsmE family.</text>
</comment>
<comment type="function">
    <text evidence="10 12">Specifically methylates the N3 position of the uracil ring of uridine 1498 (m3U1498) in 16S rRNA. Acts on the fully assembled 30S ribosomal subunit.</text>
</comment>
<dbReference type="SUPFAM" id="SSF88697">
    <property type="entry name" value="PUA domain-like"/>
    <property type="match status" value="1"/>
</dbReference>
<dbReference type="InterPro" id="IPR029026">
    <property type="entry name" value="tRNA_m1G_MTases_N"/>
</dbReference>
<keyword evidence="6 12" id="KW-0698">rRNA processing</keyword>
<evidence type="ECO:0000259" key="14">
    <source>
        <dbReference type="Pfam" id="PF20260"/>
    </source>
</evidence>
<dbReference type="Gene3D" id="3.40.1280.10">
    <property type="match status" value="1"/>
</dbReference>
<dbReference type="GO" id="GO:0070042">
    <property type="term" value="F:rRNA (uridine-N3-)-methyltransferase activity"/>
    <property type="evidence" value="ECO:0007669"/>
    <property type="project" value="TreeGrafter"/>
</dbReference>
<organism evidence="15 16">
    <name type="scientific">Ligilactobacillus equi DSM 15833 = JCM 10991</name>
    <dbReference type="NCBI Taxonomy" id="1423740"/>
    <lineage>
        <taxon>Bacteria</taxon>
        <taxon>Bacillati</taxon>
        <taxon>Bacillota</taxon>
        <taxon>Bacilli</taxon>
        <taxon>Lactobacillales</taxon>
        <taxon>Lactobacillaceae</taxon>
        <taxon>Ligilactobacillus</taxon>
    </lineage>
</organism>
<dbReference type="InterPro" id="IPR015947">
    <property type="entry name" value="PUA-like_sf"/>
</dbReference>
<dbReference type="EMBL" id="AZFH01000037">
    <property type="protein sequence ID" value="KRL81327.1"/>
    <property type="molecule type" value="Genomic_DNA"/>
</dbReference>
<evidence type="ECO:0000313" key="16">
    <source>
        <dbReference type="Proteomes" id="UP000051048"/>
    </source>
</evidence>